<reference evidence="10 11" key="1">
    <citation type="submission" date="2023-10" db="EMBL/GenBank/DDBJ databases">
        <title>Characteristics and mechanism of a salt-tolerant marine origin heterotrophic nitrifying- aerobic denitrifying bacteria Marinobacter xestospongiae HN1.</title>
        <authorList>
            <person name="Qi R."/>
        </authorList>
    </citation>
    <scope>NUCLEOTIDE SEQUENCE [LARGE SCALE GENOMIC DNA]</scope>
    <source>
        <strain evidence="10 11">HN1</strain>
    </source>
</reference>
<dbReference type="InterPro" id="IPR050093">
    <property type="entry name" value="ABC_SmlMolc_Importer"/>
</dbReference>
<evidence type="ECO:0000256" key="8">
    <source>
        <dbReference type="ARBA" id="ARBA00023136"/>
    </source>
</evidence>
<dbReference type="InterPro" id="IPR003439">
    <property type="entry name" value="ABC_transporter-like_ATP-bd"/>
</dbReference>
<dbReference type="InterPro" id="IPR003593">
    <property type="entry name" value="AAA+_ATPase"/>
</dbReference>
<keyword evidence="4" id="KW-0547">Nucleotide-binding</keyword>
<evidence type="ECO:0000256" key="6">
    <source>
        <dbReference type="ARBA" id="ARBA00023004"/>
    </source>
</evidence>
<dbReference type="InterPro" id="IPR013611">
    <property type="entry name" value="Transp-assoc_OB_typ2"/>
</dbReference>
<evidence type="ECO:0000259" key="9">
    <source>
        <dbReference type="PROSITE" id="PS50893"/>
    </source>
</evidence>
<name>A0ABU3VSW3_9GAMM</name>
<evidence type="ECO:0000313" key="11">
    <source>
        <dbReference type="Proteomes" id="UP001269819"/>
    </source>
</evidence>
<dbReference type="Pfam" id="PF08402">
    <property type="entry name" value="TOBE_2"/>
    <property type="match status" value="1"/>
</dbReference>
<protein>
    <submittedName>
        <fullName evidence="10">ABC transporter ATP-binding protein</fullName>
    </submittedName>
</protein>
<dbReference type="InterPro" id="IPR027417">
    <property type="entry name" value="P-loop_NTPase"/>
</dbReference>
<evidence type="ECO:0000256" key="7">
    <source>
        <dbReference type="ARBA" id="ARBA00023065"/>
    </source>
</evidence>
<evidence type="ECO:0000256" key="3">
    <source>
        <dbReference type="ARBA" id="ARBA00022496"/>
    </source>
</evidence>
<keyword evidence="5 10" id="KW-0067">ATP-binding</keyword>
<dbReference type="InterPro" id="IPR015853">
    <property type="entry name" value="ABC_transpr_FbpC"/>
</dbReference>
<keyword evidence="6" id="KW-0408">Iron</keyword>
<dbReference type="SUPFAM" id="SSF52540">
    <property type="entry name" value="P-loop containing nucleoside triphosphate hydrolases"/>
    <property type="match status" value="1"/>
</dbReference>
<evidence type="ECO:0000256" key="1">
    <source>
        <dbReference type="ARBA" id="ARBA00022448"/>
    </source>
</evidence>
<keyword evidence="7" id="KW-0406">Ion transport</keyword>
<organism evidence="10 11">
    <name type="scientific">Marinobacter xestospongiae</name>
    <dbReference type="NCBI Taxonomy" id="994319"/>
    <lineage>
        <taxon>Bacteria</taxon>
        <taxon>Pseudomonadati</taxon>
        <taxon>Pseudomonadota</taxon>
        <taxon>Gammaproteobacteria</taxon>
        <taxon>Pseudomonadales</taxon>
        <taxon>Marinobacteraceae</taxon>
        <taxon>Marinobacter</taxon>
    </lineage>
</organism>
<dbReference type="Pfam" id="PF00005">
    <property type="entry name" value="ABC_tran"/>
    <property type="match status" value="1"/>
</dbReference>
<keyword evidence="3" id="KW-0410">Iron transport</keyword>
<proteinExistence type="predicted"/>
<evidence type="ECO:0000313" key="10">
    <source>
        <dbReference type="EMBL" id="MDV2077358.1"/>
    </source>
</evidence>
<evidence type="ECO:0000256" key="4">
    <source>
        <dbReference type="ARBA" id="ARBA00022741"/>
    </source>
</evidence>
<keyword evidence="1" id="KW-0813">Transport</keyword>
<keyword evidence="8" id="KW-0472">Membrane</keyword>
<sequence length="355" mass="39109">MTDKHRGDNAWLLEVDDLACGYDNGAVVKSIHFALGHGDIGCLLGPSGCGKSTILRALAGFLPLSAGEIRLDGRTISLPGRALPPEQRQIGMVFQDYALFPHLTVAANVGFGLGKLAAGERERKVRELLELVHLQDLAQQYPHELSGGQQQRVALARALAPEPTLILLDEPFSNLDADLRRRLSLDVREILKSLGISAILVTHDQQEAFAMCDQVAVLKDGQILQWDVPYNLYHEPANRFVAGFVGQGGFVPGRALGPDTIESELGVIEGNRAYNWPQGTLLDVLIRPDDIVYDANSELTARVIEKTFAGTSTLYRFRVSEDTEFDALFRSHLDFHLGEQVPVRVEAEHLIAFER</sequence>
<keyword evidence="11" id="KW-1185">Reference proteome</keyword>
<dbReference type="GO" id="GO:0005524">
    <property type="term" value="F:ATP binding"/>
    <property type="evidence" value="ECO:0007669"/>
    <property type="project" value="UniProtKB-KW"/>
</dbReference>
<dbReference type="PROSITE" id="PS00211">
    <property type="entry name" value="ABC_TRANSPORTER_1"/>
    <property type="match status" value="1"/>
</dbReference>
<dbReference type="InterPro" id="IPR017871">
    <property type="entry name" value="ABC_transporter-like_CS"/>
</dbReference>
<dbReference type="PANTHER" id="PTHR42781">
    <property type="entry name" value="SPERMIDINE/PUTRESCINE IMPORT ATP-BINDING PROTEIN POTA"/>
    <property type="match status" value="1"/>
</dbReference>
<dbReference type="EMBL" id="JAWIIJ010000001">
    <property type="protein sequence ID" value="MDV2077358.1"/>
    <property type="molecule type" value="Genomic_DNA"/>
</dbReference>
<dbReference type="InterPro" id="IPR008995">
    <property type="entry name" value="Mo/tungstate-bd_C_term_dom"/>
</dbReference>
<dbReference type="SMART" id="SM00382">
    <property type="entry name" value="AAA"/>
    <property type="match status" value="1"/>
</dbReference>
<keyword evidence="2" id="KW-1003">Cell membrane</keyword>
<dbReference type="SUPFAM" id="SSF50331">
    <property type="entry name" value="MOP-like"/>
    <property type="match status" value="1"/>
</dbReference>
<gene>
    <name evidence="10" type="ORF">RYS15_01620</name>
</gene>
<dbReference type="Gene3D" id="2.40.50.100">
    <property type="match status" value="1"/>
</dbReference>
<feature type="domain" description="ABC transporter" evidence="9">
    <location>
        <begin position="13"/>
        <end position="245"/>
    </location>
</feature>
<dbReference type="RefSeq" id="WP_316972331.1">
    <property type="nucleotide sequence ID" value="NZ_JAWIIJ010000001.1"/>
</dbReference>
<comment type="caution">
    <text evidence="10">The sequence shown here is derived from an EMBL/GenBank/DDBJ whole genome shotgun (WGS) entry which is preliminary data.</text>
</comment>
<evidence type="ECO:0000256" key="2">
    <source>
        <dbReference type="ARBA" id="ARBA00022475"/>
    </source>
</evidence>
<dbReference type="CDD" id="cd03259">
    <property type="entry name" value="ABC_Carb_Solutes_like"/>
    <property type="match status" value="1"/>
</dbReference>
<dbReference type="Proteomes" id="UP001269819">
    <property type="component" value="Unassembled WGS sequence"/>
</dbReference>
<dbReference type="PROSITE" id="PS50893">
    <property type="entry name" value="ABC_TRANSPORTER_2"/>
    <property type="match status" value="1"/>
</dbReference>
<accession>A0ABU3VSW3</accession>
<dbReference type="PANTHER" id="PTHR42781:SF4">
    <property type="entry name" value="SPERMIDINE_PUTRESCINE IMPORT ATP-BINDING PROTEIN POTA"/>
    <property type="match status" value="1"/>
</dbReference>
<dbReference type="Gene3D" id="3.40.50.300">
    <property type="entry name" value="P-loop containing nucleotide triphosphate hydrolases"/>
    <property type="match status" value="1"/>
</dbReference>
<evidence type="ECO:0000256" key="5">
    <source>
        <dbReference type="ARBA" id="ARBA00022840"/>
    </source>
</evidence>